<dbReference type="InterPro" id="IPR005064">
    <property type="entry name" value="BUG"/>
</dbReference>
<dbReference type="InterPro" id="IPR042100">
    <property type="entry name" value="Bug_dom1"/>
</dbReference>
<dbReference type="RefSeq" id="WP_160142107.1">
    <property type="nucleotide sequence ID" value="NZ_UWPJ01000005.1"/>
</dbReference>
<dbReference type="Pfam" id="PF03401">
    <property type="entry name" value="TctC"/>
    <property type="match status" value="1"/>
</dbReference>
<accession>A0A3P4AZW1</accession>
<dbReference type="CDD" id="cd07012">
    <property type="entry name" value="PBP2_Bug_TTT"/>
    <property type="match status" value="1"/>
</dbReference>
<protein>
    <submittedName>
        <fullName evidence="3">Tripartite tricarboxylate transporter family receptor</fullName>
    </submittedName>
</protein>
<evidence type="ECO:0000256" key="2">
    <source>
        <dbReference type="SAM" id="SignalP"/>
    </source>
</evidence>
<keyword evidence="2" id="KW-0732">Signal</keyword>
<feature type="signal peptide" evidence="2">
    <location>
        <begin position="1"/>
        <end position="27"/>
    </location>
</feature>
<dbReference type="AlphaFoldDB" id="A0A3P4AZW1"/>
<dbReference type="PIRSF" id="PIRSF017082">
    <property type="entry name" value="YflP"/>
    <property type="match status" value="1"/>
</dbReference>
<keyword evidence="4" id="KW-1185">Reference proteome</keyword>
<gene>
    <name evidence="3" type="ORF">PIGHUM_00436</name>
</gene>
<organism evidence="3 4">
    <name type="scientific">Pigmentiphaga humi</name>
    <dbReference type="NCBI Taxonomy" id="2478468"/>
    <lineage>
        <taxon>Bacteria</taxon>
        <taxon>Pseudomonadati</taxon>
        <taxon>Pseudomonadota</taxon>
        <taxon>Betaproteobacteria</taxon>
        <taxon>Burkholderiales</taxon>
        <taxon>Alcaligenaceae</taxon>
        <taxon>Pigmentiphaga</taxon>
    </lineage>
</organism>
<dbReference type="PANTHER" id="PTHR42928:SF5">
    <property type="entry name" value="BLR1237 PROTEIN"/>
    <property type="match status" value="1"/>
</dbReference>
<dbReference type="Gene3D" id="3.40.190.150">
    <property type="entry name" value="Bordetella uptake gene, domain 1"/>
    <property type="match status" value="1"/>
</dbReference>
<dbReference type="OrthoDB" id="9780943at2"/>
<comment type="similarity">
    <text evidence="1">Belongs to the UPF0065 (bug) family.</text>
</comment>
<evidence type="ECO:0000313" key="3">
    <source>
        <dbReference type="EMBL" id="VCU68385.1"/>
    </source>
</evidence>
<dbReference type="EMBL" id="UWPJ01000005">
    <property type="protein sequence ID" value="VCU68385.1"/>
    <property type="molecule type" value="Genomic_DNA"/>
</dbReference>
<name>A0A3P4AZW1_9BURK</name>
<dbReference type="PANTHER" id="PTHR42928">
    <property type="entry name" value="TRICARBOXYLATE-BINDING PROTEIN"/>
    <property type="match status" value="1"/>
</dbReference>
<feature type="chain" id="PRO_5017927168" evidence="2">
    <location>
        <begin position="28"/>
        <end position="325"/>
    </location>
</feature>
<dbReference type="SUPFAM" id="SSF53850">
    <property type="entry name" value="Periplasmic binding protein-like II"/>
    <property type="match status" value="1"/>
</dbReference>
<proteinExistence type="inferred from homology"/>
<dbReference type="Gene3D" id="3.40.190.10">
    <property type="entry name" value="Periplasmic binding protein-like II"/>
    <property type="match status" value="1"/>
</dbReference>
<keyword evidence="3" id="KW-0675">Receptor</keyword>
<evidence type="ECO:0000313" key="4">
    <source>
        <dbReference type="Proteomes" id="UP000277294"/>
    </source>
</evidence>
<sequence>MIRTRLLKSGIALWAAMCAVPSVHAQAAYPNRPVTLVVQSVPGAITDQMARLYGERMARVLGQPVLIENMGGAGGLLAFRRVARAEPDGYTLLVTVNTVLAQPHLSAKAGYAMKDFSAVGEMGRSSSLLVTSANSPYKSLADLIEAARKSPGTVSYGSSGIGTTNHLNVEMLASRARVKFLHVPYKGVAAAVPDVAGGRLDFVMPTASSTTELLNAGMLLALAISSAERSPRYPDVPTLAELGYPDSGFEIWCGVLGPARLPPDVIKRLEAAMEAARGDKDLVQVLAGAGQHISPVRTAGQFEAVLKDEDVKLQDLIKRANITID</sequence>
<evidence type="ECO:0000256" key="1">
    <source>
        <dbReference type="ARBA" id="ARBA00006987"/>
    </source>
</evidence>
<dbReference type="Proteomes" id="UP000277294">
    <property type="component" value="Unassembled WGS sequence"/>
</dbReference>
<reference evidence="3 4" key="1">
    <citation type="submission" date="2018-10" db="EMBL/GenBank/DDBJ databases">
        <authorList>
            <person name="Criscuolo A."/>
        </authorList>
    </citation>
    <scope>NUCLEOTIDE SEQUENCE [LARGE SCALE GENOMIC DNA]</scope>
    <source>
        <strain evidence="3">DnA1</strain>
    </source>
</reference>